<evidence type="ECO:0000313" key="4">
    <source>
        <dbReference type="Proteomes" id="UP000632774"/>
    </source>
</evidence>
<dbReference type="SUPFAM" id="SSF55298">
    <property type="entry name" value="YjgF-like"/>
    <property type="match status" value="3"/>
</dbReference>
<name>A0ABR9XE81_9SPHI</name>
<comment type="similarity">
    <text evidence="1">Belongs to the RutC family.</text>
</comment>
<evidence type="ECO:0000313" key="3">
    <source>
        <dbReference type="EMBL" id="MBE9665480.1"/>
    </source>
</evidence>
<dbReference type="Pfam" id="PF01042">
    <property type="entry name" value="Ribonuc_L-PSP"/>
    <property type="match status" value="2"/>
</dbReference>
<dbReference type="InterPro" id="IPR035959">
    <property type="entry name" value="RutC-like_sf"/>
</dbReference>
<dbReference type="Proteomes" id="UP000632774">
    <property type="component" value="Unassembled WGS sequence"/>
</dbReference>
<gene>
    <name evidence="3" type="ORF">IRJ18_03845</name>
</gene>
<dbReference type="Gene3D" id="3.30.1330.40">
    <property type="entry name" value="RutC-like"/>
    <property type="match status" value="3"/>
</dbReference>
<keyword evidence="2" id="KW-0732">Signal</keyword>
<evidence type="ECO:0008006" key="5">
    <source>
        <dbReference type="Google" id="ProtNLM"/>
    </source>
</evidence>
<sequence>MKIFAFALLFIALMPAYAQLKSIEPSAQTGTSAAVVVDNVPLTHTSQVFPFNKAGDIIGKNDIHAQIRQVFKNAEVILEDSNSDFDHIVKLNIHVSSEKYIPQIKRQLALKFPGKTKPAVTYLIYKLWNGADIAMDIVAVSKTTKKNVRYFSKNTAYRSFTTKAAVLPAGGVTYISGQAIKGPLQPGTHGTLQQLDASLKYLGIDKRDVVQIRAFMNTTADINVVEKELAAYFGEAPIPPVVYVEWLSKEYEIEIELIAASPKATTQRDTIVTFLDLPGMAHSPVYSKATQLNFGKRVYFSALYGTTLNDANAQTEEIFLVLKNLMHAAGCDFTHLAKATYFHTTDAGSLALNTIRPQYYYPKQAPAASKAMFKALPDGKMVGMDMIGAAK</sequence>
<reference evidence="3 4" key="1">
    <citation type="submission" date="2020-10" db="EMBL/GenBank/DDBJ databases">
        <title>Mucilaginibacter mali sp. nov., isolated from rhizosphere soil of apple orchard.</title>
        <authorList>
            <person name="Lee J.-S."/>
            <person name="Kim H.S."/>
            <person name="Kim J.-S."/>
        </authorList>
    </citation>
    <scope>NUCLEOTIDE SEQUENCE [LARGE SCALE GENOMIC DNA]</scope>
    <source>
        <strain evidence="3 4">KCTC 23157</strain>
    </source>
</reference>
<organism evidence="3 4">
    <name type="scientific">Mucilaginibacter boryungensis</name>
    <dbReference type="NCBI Taxonomy" id="768480"/>
    <lineage>
        <taxon>Bacteria</taxon>
        <taxon>Pseudomonadati</taxon>
        <taxon>Bacteroidota</taxon>
        <taxon>Sphingobacteriia</taxon>
        <taxon>Sphingobacteriales</taxon>
        <taxon>Sphingobacteriaceae</taxon>
        <taxon>Mucilaginibacter</taxon>
    </lineage>
</organism>
<evidence type="ECO:0000256" key="1">
    <source>
        <dbReference type="ARBA" id="ARBA00010552"/>
    </source>
</evidence>
<proteinExistence type="inferred from homology"/>
<feature type="signal peptide" evidence="2">
    <location>
        <begin position="1"/>
        <end position="18"/>
    </location>
</feature>
<protein>
    <recommendedName>
        <fullName evidence="5">Enamine deaminase RidA (YjgF/YER057c/UK114 family)</fullName>
    </recommendedName>
</protein>
<dbReference type="PANTHER" id="PTHR11803">
    <property type="entry name" value="2-IMINOBUTANOATE/2-IMINOPROPANOATE DEAMINASE RIDA"/>
    <property type="match status" value="1"/>
</dbReference>
<accession>A0ABR9XE81</accession>
<dbReference type="InterPro" id="IPR006175">
    <property type="entry name" value="YjgF/YER057c/UK114"/>
</dbReference>
<feature type="chain" id="PRO_5045086684" description="Enamine deaminase RidA (YjgF/YER057c/UK114 family)" evidence="2">
    <location>
        <begin position="19"/>
        <end position="391"/>
    </location>
</feature>
<dbReference type="RefSeq" id="WP_194104885.1">
    <property type="nucleotide sequence ID" value="NZ_JADFFM010000001.1"/>
</dbReference>
<dbReference type="CDD" id="cd00448">
    <property type="entry name" value="YjgF_YER057c_UK114_family"/>
    <property type="match status" value="3"/>
</dbReference>
<dbReference type="PANTHER" id="PTHR11803:SF58">
    <property type="entry name" value="PROTEIN HMF1-RELATED"/>
    <property type="match status" value="1"/>
</dbReference>
<comment type="caution">
    <text evidence="3">The sequence shown here is derived from an EMBL/GenBank/DDBJ whole genome shotgun (WGS) entry which is preliminary data.</text>
</comment>
<evidence type="ECO:0000256" key="2">
    <source>
        <dbReference type="SAM" id="SignalP"/>
    </source>
</evidence>
<dbReference type="EMBL" id="JADFFM010000001">
    <property type="protein sequence ID" value="MBE9665480.1"/>
    <property type="molecule type" value="Genomic_DNA"/>
</dbReference>
<keyword evidence="4" id="KW-1185">Reference proteome</keyword>